<dbReference type="GO" id="GO:0015417">
    <property type="term" value="F:ABC-type polyamine transporter activity"/>
    <property type="evidence" value="ECO:0007669"/>
    <property type="project" value="UniProtKB-EC"/>
</dbReference>
<dbReference type="EMBL" id="CP018171">
    <property type="protein sequence ID" value="APH73771.1"/>
    <property type="molecule type" value="Genomic_DNA"/>
</dbReference>
<dbReference type="InterPro" id="IPR013611">
    <property type="entry name" value="Transp-assoc_OB_typ2"/>
</dbReference>
<keyword evidence="3 8" id="KW-1003">Cell membrane</keyword>
<dbReference type="SMART" id="SM00382">
    <property type="entry name" value="AAA"/>
    <property type="match status" value="1"/>
</dbReference>
<keyword evidence="5 8" id="KW-0067">ATP-binding</keyword>
<keyword evidence="2 8" id="KW-0813">Transport</keyword>
<proteinExistence type="inferred from homology"/>
<comment type="subcellular location">
    <subcellularLocation>
        <location evidence="1">Cell inner membrane</location>
        <topology evidence="1">Peripheral membrane protein</topology>
    </subcellularLocation>
</comment>
<accession>A0A1L3SWP5</accession>
<sequence>MSDTFLSIRQVHKAFGTTVVVQEFNLDVRQGEFVSFLGPSGCGKTTMLRIVAGFEEPSSGSVFIGGKDVTRLKPNQRNIGMVFQAYALFPNMTVAQNIGFGLKVAGMPKAQMQARVGEMLELIKLQEFGGRYPYQLSGGQQQRVALARAMAGKPQVLLLDEPLSALDAKVRVSLREEIRAIQKELGITTIFVTHDQEEALSMSDRIVVMYNGRAEQVGTPFEIYNKPATRFVAGFVGTLNVLEGKVADAEKGIVRIGSEEVLTGRPLTGRKAGEQISLALRPEAISLGHGQGRVATATGVIREVSFLGSVIRVRVALGDDLVSLDTFNNPASPPPVAGEKASISFSPDDVLLLDA</sequence>
<dbReference type="OrthoDB" id="9802264at2"/>
<keyword evidence="7 8" id="KW-0472">Membrane</keyword>
<evidence type="ECO:0000313" key="11">
    <source>
        <dbReference type="Proteomes" id="UP000182840"/>
    </source>
</evidence>
<dbReference type="GO" id="GO:0043190">
    <property type="term" value="C:ATP-binding cassette (ABC) transporter complex"/>
    <property type="evidence" value="ECO:0007669"/>
    <property type="project" value="InterPro"/>
</dbReference>
<dbReference type="PROSITE" id="PS00211">
    <property type="entry name" value="ABC_TRANSPORTER_1"/>
    <property type="match status" value="1"/>
</dbReference>
<comment type="function">
    <text evidence="8">Part of the ABC transporter complex PotABCD involved in spermidine/putrescine import. Responsible for energy coupling to the transport system.</text>
</comment>
<dbReference type="InterPro" id="IPR027417">
    <property type="entry name" value="P-loop_NTPase"/>
</dbReference>
<keyword evidence="6 8" id="KW-1278">Translocase</keyword>
<evidence type="ECO:0000256" key="7">
    <source>
        <dbReference type="ARBA" id="ARBA00023136"/>
    </source>
</evidence>
<dbReference type="GO" id="GO:0016887">
    <property type="term" value="F:ATP hydrolysis activity"/>
    <property type="evidence" value="ECO:0007669"/>
    <property type="project" value="InterPro"/>
</dbReference>
<comment type="similarity">
    <text evidence="8">Belongs to the ABC transporter superfamily. Spermidine/putrescine importer (TC 3.A.1.11.1) family.</text>
</comment>
<dbReference type="InterPro" id="IPR017871">
    <property type="entry name" value="ABC_transporter-like_CS"/>
</dbReference>
<dbReference type="InterPro" id="IPR050093">
    <property type="entry name" value="ABC_SmlMolc_Importer"/>
</dbReference>
<dbReference type="InterPro" id="IPR005893">
    <property type="entry name" value="PotA-like"/>
</dbReference>
<dbReference type="PANTHER" id="PTHR42781">
    <property type="entry name" value="SPERMIDINE/PUTRESCINE IMPORT ATP-BINDING PROTEIN POTA"/>
    <property type="match status" value="1"/>
</dbReference>
<evidence type="ECO:0000256" key="5">
    <source>
        <dbReference type="ARBA" id="ARBA00022840"/>
    </source>
</evidence>
<evidence type="ECO:0000256" key="1">
    <source>
        <dbReference type="ARBA" id="ARBA00004417"/>
    </source>
</evidence>
<dbReference type="PANTHER" id="PTHR42781:SF4">
    <property type="entry name" value="SPERMIDINE_PUTRESCINE IMPORT ATP-BINDING PROTEIN POTA"/>
    <property type="match status" value="1"/>
</dbReference>
<dbReference type="Gene3D" id="3.40.50.300">
    <property type="entry name" value="P-loop containing nucleotide triphosphate hydrolases"/>
    <property type="match status" value="1"/>
</dbReference>
<dbReference type="KEGG" id="meso:BSQ44_22110"/>
<dbReference type="InterPro" id="IPR003593">
    <property type="entry name" value="AAA+_ATPase"/>
</dbReference>
<comment type="catalytic activity">
    <reaction evidence="8">
        <text>ATP + H2O + polyamine-[polyamine-binding protein]Side 1 = ADP + phosphate + polyamineSide 2 + [polyamine-binding protein]Side 1.</text>
        <dbReference type="EC" id="7.6.2.11"/>
    </reaction>
</comment>
<evidence type="ECO:0000256" key="4">
    <source>
        <dbReference type="ARBA" id="ARBA00022741"/>
    </source>
</evidence>
<dbReference type="FunFam" id="3.40.50.300:FF:000042">
    <property type="entry name" value="Maltose/maltodextrin ABC transporter, ATP-binding protein"/>
    <property type="match status" value="1"/>
</dbReference>
<dbReference type="NCBIfam" id="TIGR01187">
    <property type="entry name" value="potA"/>
    <property type="match status" value="1"/>
</dbReference>
<dbReference type="Gene3D" id="2.40.50.100">
    <property type="match status" value="1"/>
</dbReference>
<dbReference type="EC" id="7.6.2.11" evidence="8"/>
<dbReference type="STRING" id="1670800.BSQ44_22110"/>
<feature type="domain" description="ABC transporter" evidence="9">
    <location>
        <begin position="6"/>
        <end position="236"/>
    </location>
</feature>
<gene>
    <name evidence="8" type="primary">potA</name>
    <name evidence="10" type="ORF">BSQ44_22110</name>
</gene>
<evidence type="ECO:0000256" key="2">
    <source>
        <dbReference type="ARBA" id="ARBA00022448"/>
    </source>
</evidence>
<keyword evidence="11" id="KW-1185">Reference proteome</keyword>
<dbReference type="PROSITE" id="PS50893">
    <property type="entry name" value="ABC_TRANSPORTER_2"/>
    <property type="match status" value="1"/>
</dbReference>
<evidence type="ECO:0000256" key="6">
    <source>
        <dbReference type="ARBA" id="ARBA00022967"/>
    </source>
</evidence>
<dbReference type="InterPro" id="IPR008995">
    <property type="entry name" value="Mo/tungstate-bd_C_term_dom"/>
</dbReference>
<dbReference type="SUPFAM" id="SSF50331">
    <property type="entry name" value="MOP-like"/>
    <property type="match status" value="1"/>
</dbReference>
<dbReference type="AlphaFoldDB" id="A0A1L3SWP5"/>
<evidence type="ECO:0000256" key="3">
    <source>
        <dbReference type="ARBA" id="ARBA00022475"/>
    </source>
</evidence>
<dbReference type="InterPro" id="IPR003439">
    <property type="entry name" value="ABC_transporter-like_ATP-bd"/>
</dbReference>
<dbReference type="Pfam" id="PF08402">
    <property type="entry name" value="TOBE_2"/>
    <property type="match status" value="1"/>
</dbReference>
<dbReference type="SUPFAM" id="SSF52540">
    <property type="entry name" value="P-loop containing nucleoside triphosphate hydrolases"/>
    <property type="match status" value="1"/>
</dbReference>
<evidence type="ECO:0000313" key="10">
    <source>
        <dbReference type="EMBL" id="APH73771.1"/>
    </source>
</evidence>
<dbReference type="GO" id="GO:0005524">
    <property type="term" value="F:ATP binding"/>
    <property type="evidence" value="ECO:0007669"/>
    <property type="project" value="UniProtKB-KW"/>
</dbReference>
<evidence type="ECO:0000259" key="9">
    <source>
        <dbReference type="PROSITE" id="PS50893"/>
    </source>
</evidence>
<protein>
    <recommendedName>
        <fullName evidence="8">Spermidine/putrescine import ATP-binding protein PotA</fullName>
        <ecNumber evidence="8">7.6.2.11</ecNumber>
    </recommendedName>
</protein>
<keyword evidence="4 8" id="KW-0547">Nucleotide-binding</keyword>
<organism evidence="10 11">
    <name type="scientific">Aquibium oceanicum</name>
    <dbReference type="NCBI Taxonomy" id="1670800"/>
    <lineage>
        <taxon>Bacteria</taxon>
        <taxon>Pseudomonadati</taxon>
        <taxon>Pseudomonadota</taxon>
        <taxon>Alphaproteobacteria</taxon>
        <taxon>Hyphomicrobiales</taxon>
        <taxon>Phyllobacteriaceae</taxon>
        <taxon>Aquibium</taxon>
    </lineage>
</organism>
<reference evidence="11" key="1">
    <citation type="submission" date="2016-11" db="EMBL/GenBank/DDBJ databases">
        <title>Mesorhizobium oceanicum sp. nov., isolated from deep seawater in South China Sea.</title>
        <authorList>
            <person name="Fu G.-Y."/>
        </authorList>
    </citation>
    <scope>NUCLEOTIDE SEQUENCE [LARGE SCALE GENOMIC DNA]</scope>
    <source>
        <strain evidence="11">B7</strain>
    </source>
</reference>
<dbReference type="RefSeq" id="WP_072607234.1">
    <property type="nucleotide sequence ID" value="NZ_CP018171.1"/>
</dbReference>
<comment type="subunit">
    <text evidence="8">The complex is composed of two ATP-binding proteins (PotA), two transmembrane proteins (PotB and PotC) and a solute-binding protein (PotD).</text>
</comment>
<name>A0A1L3SWP5_9HYPH</name>
<dbReference type="Proteomes" id="UP000182840">
    <property type="component" value="Chromosome"/>
</dbReference>
<evidence type="ECO:0000256" key="8">
    <source>
        <dbReference type="RuleBase" id="RU364083"/>
    </source>
</evidence>
<dbReference type="Pfam" id="PF00005">
    <property type="entry name" value="ABC_tran"/>
    <property type="match status" value="1"/>
</dbReference>